<accession>A0ABZ2UXH4</accession>
<dbReference type="GO" id="GO:0032259">
    <property type="term" value="P:methylation"/>
    <property type="evidence" value="ECO:0007669"/>
    <property type="project" value="UniProtKB-KW"/>
</dbReference>
<dbReference type="EC" id="2.1.1.-" evidence="2"/>
<dbReference type="InterPro" id="IPR006342">
    <property type="entry name" value="FkbM_mtfrase"/>
</dbReference>
<dbReference type="EMBL" id="CP150886">
    <property type="protein sequence ID" value="WZB89600.1"/>
    <property type="molecule type" value="Genomic_DNA"/>
</dbReference>
<feature type="domain" description="Methyltransferase FkbM" evidence="1">
    <location>
        <begin position="92"/>
        <end position="259"/>
    </location>
</feature>
<dbReference type="SUPFAM" id="SSF53335">
    <property type="entry name" value="S-adenosyl-L-methionine-dependent methyltransferases"/>
    <property type="match status" value="1"/>
</dbReference>
<keyword evidence="3" id="KW-1185">Reference proteome</keyword>
<dbReference type="PANTHER" id="PTHR34203">
    <property type="entry name" value="METHYLTRANSFERASE, FKBM FAMILY PROTEIN"/>
    <property type="match status" value="1"/>
</dbReference>
<dbReference type="GO" id="GO:0008168">
    <property type="term" value="F:methyltransferase activity"/>
    <property type="evidence" value="ECO:0007669"/>
    <property type="project" value="UniProtKB-KW"/>
</dbReference>
<dbReference type="NCBIfam" id="TIGR01444">
    <property type="entry name" value="fkbM_fam"/>
    <property type="match status" value="1"/>
</dbReference>
<organism evidence="2 3">
    <name type="scientific">Okeanomitos corallinicola TIOX110</name>
    <dbReference type="NCBI Taxonomy" id="3133117"/>
    <lineage>
        <taxon>Bacteria</taxon>
        <taxon>Bacillati</taxon>
        <taxon>Cyanobacteriota</taxon>
        <taxon>Cyanophyceae</taxon>
        <taxon>Nostocales</taxon>
        <taxon>Aphanizomenonaceae</taxon>
        <taxon>Okeanomitos</taxon>
    </lineage>
</organism>
<proteinExistence type="predicted"/>
<gene>
    <name evidence="2" type="ORF">WJM97_07900</name>
</gene>
<dbReference type="Proteomes" id="UP001483337">
    <property type="component" value="Chromosome"/>
</dbReference>
<evidence type="ECO:0000259" key="1">
    <source>
        <dbReference type="Pfam" id="PF05050"/>
    </source>
</evidence>
<dbReference type="InterPro" id="IPR052514">
    <property type="entry name" value="SAM-dependent_MTase"/>
</dbReference>
<keyword evidence="2" id="KW-0489">Methyltransferase</keyword>
<dbReference type="InterPro" id="IPR029063">
    <property type="entry name" value="SAM-dependent_MTases_sf"/>
</dbReference>
<evidence type="ECO:0000313" key="2">
    <source>
        <dbReference type="EMBL" id="WZB89600.1"/>
    </source>
</evidence>
<protein>
    <submittedName>
        <fullName evidence="2">FkbM family methyltransferase</fullName>
        <ecNumber evidence="2">2.1.1.-</ecNumber>
    </submittedName>
</protein>
<name>A0ABZ2UXH4_9CYAN</name>
<sequence length="308" mass="34859">MKTALRDSLASFCRSVPYFKGKYRLASALVPLLTNYQVEQECLVTVKMQDGSIIKLDLRSLLEQKVFFTGEYDSDIIHILSKTLHPGVVILDIGANIGLYSIALAEKLKQISNNGQIWAFEPTPTNFQRLSNLVEINNLNNTVYPINTALGNIEGNIQLCLVDEKNNSSTGNAFWLKEGLPNLEKATCTAPITKLDTFVQQNSITKCDLIKVDIEGAEMEFLLGGMSFIQKTRPIIYGEFNPFWVKHFGYSFVDVAKLFMPWEYKFYQQVGRKSFVEITELKEGICDVLMIPQEKLTGIYSQLNTLLR</sequence>
<evidence type="ECO:0000313" key="3">
    <source>
        <dbReference type="Proteomes" id="UP001483337"/>
    </source>
</evidence>
<dbReference type="Pfam" id="PF05050">
    <property type="entry name" value="Methyltransf_21"/>
    <property type="match status" value="1"/>
</dbReference>
<dbReference type="Gene3D" id="3.40.50.150">
    <property type="entry name" value="Vaccinia Virus protein VP39"/>
    <property type="match status" value="1"/>
</dbReference>
<dbReference type="PANTHER" id="PTHR34203:SF15">
    <property type="entry name" value="SLL1173 PROTEIN"/>
    <property type="match status" value="1"/>
</dbReference>
<dbReference type="RefSeq" id="WP_353932498.1">
    <property type="nucleotide sequence ID" value="NZ_CP150886.1"/>
</dbReference>
<keyword evidence="2" id="KW-0808">Transferase</keyword>
<reference evidence="2 3" key="1">
    <citation type="submission" date="2024-04" db="EMBL/GenBank/DDBJ databases">
        <title>Okeanomitos corallinicola gen. &amp; sp. nov. (Nostocales, Cyanobacteria), a new toxic marine heterocyst-forming cyanobacterium from a coral reef.</title>
        <authorList>
            <person name="Li H."/>
            <person name="Li R."/>
            <person name="Kang J."/>
            <person name="Hii K.S."/>
            <person name="Mohamed H.F."/>
            <person name="Xu X."/>
            <person name="Luo Z."/>
        </authorList>
    </citation>
    <scope>NUCLEOTIDE SEQUENCE [LARGE SCALE GENOMIC DNA]</scope>
    <source>
        <strain evidence="2 3">TIOX110</strain>
    </source>
</reference>